<protein>
    <submittedName>
        <fullName evidence="4">Isocitrate dehydrogenase (NAD+)</fullName>
    </submittedName>
</protein>
<dbReference type="EMBL" id="FUZT01000004">
    <property type="protein sequence ID" value="SKC61531.1"/>
    <property type="molecule type" value="Genomic_DNA"/>
</dbReference>
<dbReference type="GO" id="GO:0051287">
    <property type="term" value="F:NAD binding"/>
    <property type="evidence" value="ECO:0007669"/>
    <property type="project" value="InterPro"/>
</dbReference>
<dbReference type="Gene3D" id="3.40.718.10">
    <property type="entry name" value="Isopropylmalate Dehydrogenase"/>
    <property type="match status" value="1"/>
</dbReference>
<evidence type="ECO:0000313" key="5">
    <source>
        <dbReference type="Proteomes" id="UP000190285"/>
    </source>
</evidence>
<dbReference type="GO" id="GO:0000287">
    <property type="term" value="F:magnesium ion binding"/>
    <property type="evidence" value="ECO:0007669"/>
    <property type="project" value="InterPro"/>
</dbReference>
<accession>A0A1T5KCW3</accession>
<proteinExistence type="inferred from homology"/>
<evidence type="ECO:0000256" key="2">
    <source>
        <dbReference type="ARBA" id="ARBA00023002"/>
    </source>
</evidence>
<dbReference type="InterPro" id="IPR019818">
    <property type="entry name" value="IsoCit/isopropylmalate_DH_CS"/>
</dbReference>
<organism evidence="4 5">
    <name type="scientific">Maledivibacter halophilus</name>
    <dbReference type="NCBI Taxonomy" id="36842"/>
    <lineage>
        <taxon>Bacteria</taxon>
        <taxon>Bacillati</taxon>
        <taxon>Bacillota</taxon>
        <taxon>Clostridia</taxon>
        <taxon>Peptostreptococcales</taxon>
        <taxon>Caminicellaceae</taxon>
        <taxon>Maledivibacter</taxon>
    </lineage>
</organism>
<reference evidence="4 5" key="1">
    <citation type="submission" date="2017-02" db="EMBL/GenBank/DDBJ databases">
        <authorList>
            <person name="Peterson S.W."/>
        </authorList>
    </citation>
    <scope>NUCLEOTIDE SEQUENCE [LARGE SCALE GENOMIC DNA]</scope>
    <source>
        <strain evidence="4 5">M1</strain>
    </source>
</reference>
<sequence>MYNITLIPGDGIGPEVTMAARKIIDATGIDVKWEIVNAGANVYEKKGVLVPDEVYTSIEKNKVVLKGPITTPIGCGFRSINVLLRKKYDLFANIRPVKKIKGIDTPFENINLTIFRENTEGLYSGIEKKETEGAAQAIKVITKKASLRIIKEAFDYAKENSKKKVAVVHKANIMKLTDGLFLECAREVSKEYPDIELQEVIVDNMCMQLVMNPEKYEVIVTTNLYGDILSDLCAGLVGGLGLVPGANIGKGIAVFEAVHGSAPDIAGKNIANPTAVILSGAMMLNYLGEKEKSDLIIDAVQRTIEEGKYITKDLGGISTTSEMTKAIIEKISKK</sequence>
<dbReference type="GO" id="GO:0006102">
    <property type="term" value="P:isocitrate metabolic process"/>
    <property type="evidence" value="ECO:0007669"/>
    <property type="project" value="TreeGrafter"/>
</dbReference>
<evidence type="ECO:0000256" key="1">
    <source>
        <dbReference type="ARBA" id="ARBA00007769"/>
    </source>
</evidence>
<gene>
    <name evidence="4" type="ORF">SAMN02194393_01695</name>
</gene>
<dbReference type="GO" id="GO:0006099">
    <property type="term" value="P:tricarboxylic acid cycle"/>
    <property type="evidence" value="ECO:0007669"/>
    <property type="project" value="TreeGrafter"/>
</dbReference>
<dbReference type="SUPFAM" id="SSF53659">
    <property type="entry name" value="Isocitrate/Isopropylmalate dehydrogenase-like"/>
    <property type="match status" value="1"/>
</dbReference>
<feature type="domain" description="Isopropylmalate dehydrogenase-like" evidence="3">
    <location>
        <begin position="3"/>
        <end position="327"/>
    </location>
</feature>
<dbReference type="InterPro" id="IPR024084">
    <property type="entry name" value="IsoPropMal-DH-like_dom"/>
</dbReference>
<evidence type="ECO:0000259" key="3">
    <source>
        <dbReference type="SMART" id="SM01329"/>
    </source>
</evidence>
<name>A0A1T5KCW3_9FIRM</name>
<dbReference type="PROSITE" id="PS00470">
    <property type="entry name" value="IDH_IMDH"/>
    <property type="match status" value="1"/>
</dbReference>
<dbReference type="AlphaFoldDB" id="A0A1T5KCW3"/>
<keyword evidence="2" id="KW-0560">Oxidoreductase</keyword>
<dbReference type="PANTHER" id="PTHR11835:SF34">
    <property type="entry name" value="ISOCITRATE DEHYDROGENASE [NAD] SUBUNIT ALPHA, MITOCHONDRIAL"/>
    <property type="match status" value="1"/>
</dbReference>
<dbReference type="RefSeq" id="WP_079490872.1">
    <property type="nucleotide sequence ID" value="NZ_FUZT01000004.1"/>
</dbReference>
<evidence type="ECO:0000313" key="4">
    <source>
        <dbReference type="EMBL" id="SKC61531.1"/>
    </source>
</evidence>
<dbReference type="OrthoDB" id="9806254at2"/>
<dbReference type="Proteomes" id="UP000190285">
    <property type="component" value="Unassembled WGS sequence"/>
</dbReference>
<keyword evidence="5" id="KW-1185">Reference proteome</keyword>
<dbReference type="STRING" id="36842.SAMN02194393_01695"/>
<dbReference type="Pfam" id="PF00180">
    <property type="entry name" value="Iso_dh"/>
    <property type="match status" value="1"/>
</dbReference>
<comment type="similarity">
    <text evidence="1">Belongs to the isocitrate and isopropylmalate dehydrogenases family.</text>
</comment>
<dbReference type="PANTHER" id="PTHR11835">
    <property type="entry name" value="DECARBOXYLATING DEHYDROGENASES-ISOCITRATE, ISOPROPYLMALATE, TARTRATE"/>
    <property type="match status" value="1"/>
</dbReference>
<dbReference type="SMART" id="SM01329">
    <property type="entry name" value="Iso_dh"/>
    <property type="match status" value="1"/>
</dbReference>
<dbReference type="GO" id="GO:0004449">
    <property type="term" value="F:isocitrate dehydrogenase (NAD+) activity"/>
    <property type="evidence" value="ECO:0007669"/>
    <property type="project" value="TreeGrafter"/>
</dbReference>
<dbReference type="FunFam" id="3.40.718.10:FF:000014">
    <property type="entry name" value="Isocitrate dehydrogenase (NAD(+))"/>
    <property type="match status" value="1"/>
</dbReference>